<name>A0ABT8KLI3_9BACT</name>
<evidence type="ECO:0000313" key="1">
    <source>
        <dbReference type="EMBL" id="MDN5201581.1"/>
    </source>
</evidence>
<sequence length="515" mass="61602">MKDLFKLVSIQKRKGLRSIPLVHQNFRKKEVSKDNLLYINIVDGKVKTDEDAAQELFGSSPSSRNYRNAKNKLKTRLLNHLFFLDYDREEYSLYEKVRFQCLHRLHQCEILVHEEANELALKELLQIAKTAKEFEFADIVQRVLTLLLEQYALLGKITLFSETEKELDYWTRFREQQELANRLDQKVQVHINKSQNAKGAIIEELEGIIKIIKSGASEFKSKTLEVLAVRLEVFYKLENFDFEGVIALCDMLEEKFVFAKKGAAVQLDPRHIAHTKLLAFLRLNKIETGLSYAESKLSLFKSGTKRWFEFNELRFLLATGNEDYVRASQIFREIRTNRYYSSLNEWDRKKWDIYKTYLVYFNDEKTLRWGFDLESFLAMDTDFPRNYQKCEIAILILQFLFLLKEERIVDMFVKLRELKKFIAPHLDKRHNYRISIFIKLITVMEKSEFNHVFVKEKGKNYYNKLLKSKQLESRINELEVVPYEILWREILNILRKQKFYIHYKFYRQNVSQLLD</sequence>
<keyword evidence="2" id="KW-1185">Reference proteome</keyword>
<comment type="caution">
    <text evidence="1">The sequence shown here is derived from an EMBL/GenBank/DDBJ whole genome shotgun (WGS) entry which is preliminary data.</text>
</comment>
<gene>
    <name evidence="1" type="ORF">QQ008_09420</name>
</gene>
<proteinExistence type="predicted"/>
<organism evidence="1 2">
    <name type="scientific">Splendidivirga corallicola</name>
    <dbReference type="NCBI Taxonomy" id="3051826"/>
    <lineage>
        <taxon>Bacteria</taxon>
        <taxon>Pseudomonadati</taxon>
        <taxon>Bacteroidota</taxon>
        <taxon>Cytophagia</taxon>
        <taxon>Cytophagales</taxon>
        <taxon>Splendidivirgaceae</taxon>
        <taxon>Splendidivirga</taxon>
    </lineage>
</organism>
<dbReference type="RefSeq" id="WP_346751609.1">
    <property type="nucleotide sequence ID" value="NZ_JAUJEA010000003.1"/>
</dbReference>
<accession>A0ABT8KLI3</accession>
<dbReference type="EMBL" id="JAUJEA010000003">
    <property type="protein sequence ID" value="MDN5201581.1"/>
    <property type="molecule type" value="Genomic_DNA"/>
</dbReference>
<evidence type="ECO:0000313" key="2">
    <source>
        <dbReference type="Proteomes" id="UP001172082"/>
    </source>
</evidence>
<protein>
    <submittedName>
        <fullName evidence="1">Uncharacterized protein</fullName>
    </submittedName>
</protein>
<reference evidence="1" key="1">
    <citation type="submission" date="2023-06" db="EMBL/GenBank/DDBJ databases">
        <title>Genomic of Parafulvivirga corallium.</title>
        <authorList>
            <person name="Wang G."/>
        </authorList>
    </citation>
    <scope>NUCLEOTIDE SEQUENCE</scope>
    <source>
        <strain evidence="1">BMA10</strain>
    </source>
</reference>
<dbReference type="Proteomes" id="UP001172082">
    <property type="component" value="Unassembled WGS sequence"/>
</dbReference>